<dbReference type="EMBL" id="CDMY01000456">
    <property type="protein sequence ID" value="CEM14525.1"/>
    <property type="molecule type" value="Genomic_DNA"/>
</dbReference>
<protein>
    <submittedName>
        <fullName evidence="3">Uncharacterized protein</fullName>
    </submittedName>
</protein>
<feature type="region of interest" description="Disordered" evidence="2">
    <location>
        <begin position="85"/>
        <end position="116"/>
    </location>
</feature>
<organism evidence="3 4">
    <name type="scientific">Vitrella brassicaformis (strain CCMP3155)</name>
    <dbReference type="NCBI Taxonomy" id="1169540"/>
    <lineage>
        <taxon>Eukaryota</taxon>
        <taxon>Sar</taxon>
        <taxon>Alveolata</taxon>
        <taxon>Colpodellida</taxon>
        <taxon>Vitrellaceae</taxon>
        <taxon>Vitrella</taxon>
    </lineage>
</organism>
<keyword evidence="1" id="KW-0175">Coiled coil</keyword>
<evidence type="ECO:0000313" key="4">
    <source>
        <dbReference type="Proteomes" id="UP000041254"/>
    </source>
</evidence>
<reference evidence="3 4" key="1">
    <citation type="submission" date="2014-11" db="EMBL/GenBank/DDBJ databases">
        <authorList>
            <person name="Zhu J."/>
            <person name="Qi W."/>
            <person name="Song R."/>
        </authorList>
    </citation>
    <scope>NUCLEOTIDE SEQUENCE [LARGE SCALE GENOMIC DNA]</scope>
</reference>
<feature type="compositionally biased region" description="Polar residues" evidence="2">
    <location>
        <begin position="93"/>
        <end position="116"/>
    </location>
</feature>
<name>A0A0G4FKQ5_VITBC</name>
<dbReference type="AlphaFoldDB" id="A0A0G4FKQ5"/>
<evidence type="ECO:0000256" key="2">
    <source>
        <dbReference type="SAM" id="MobiDB-lite"/>
    </source>
</evidence>
<gene>
    <name evidence="3" type="ORF">Vbra_21361</name>
</gene>
<evidence type="ECO:0000313" key="3">
    <source>
        <dbReference type="EMBL" id="CEM14525.1"/>
    </source>
</evidence>
<dbReference type="InParanoid" id="A0A0G4FKQ5"/>
<dbReference type="VEuPathDB" id="CryptoDB:Vbra_21361"/>
<sequence length="210" mass="23533">MEVSTKAMTNIVNQKIRQEFLRNEYSGIFIFSYTELCACRAAHEDALAAMMKQVEEHLTDMDAAINQLRKSRDDLSALVEAARERRAKDASRQLPQPSSATAAQSGMSGPSSQLSQDVSNVPVLRALTLGETCDFLDDVVAQYARELTLRRRLFALLPHLSGEEGVRDGREDLQRLLAVWMEQTCVPDQHNGRVDGMRETMRTEASQVMT</sequence>
<keyword evidence="4" id="KW-1185">Reference proteome</keyword>
<proteinExistence type="predicted"/>
<accession>A0A0G4FKQ5</accession>
<dbReference type="Proteomes" id="UP000041254">
    <property type="component" value="Unassembled WGS sequence"/>
</dbReference>
<evidence type="ECO:0000256" key="1">
    <source>
        <dbReference type="SAM" id="Coils"/>
    </source>
</evidence>
<feature type="coiled-coil region" evidence="1">
    <location>
        <begin position="51"/>
        <end position="85"/>
    </location>
</feature>